<protein>
    <submittedName>
        <fullName evidence="1">Alpha/beta fold hydrolase</fullName>
    </submittedName>
</protein>
<accession>A0AAJ1U7W1</accession>
<dbReference type="Proteomes" id="UP001227162">
    <property type="component" value="Unassembled WGS sequence"/>
</dbReference>
<dbReference type="GO" id="GO:0016787">
    <property type="term" value="F:hydrolase activity"/>
    <property type="evidence" value="ECO:0007669"/>
    <property type="project" value="UniProtKB-KW"/>
</dbReference>
<dbReference type="PANTHER" id="PTHR37946:SF1">
    <property type="entry name" value="SLL1969 PROTEIN"/>
    <property type="match status" value="1"/>
</dbReference>
<sequence>MRAEGAVAKEQDCVILLHGLARSERSLAVTARKLEAGGYRVIRPGYPSTAATVDTLAQAVFPAALEACGGARTHVVTHSMGAILLRWWLAHHPVPQLGRVVMLAPPNKGSELVDELGDIAVFDWVNGPAGQQLGTGAGALPARLPAVDFHLGVIAGSRSVNPAYSTIIPGPDDGKVSVASTRVAGMRDHIVLPVTHTFMMLSPLVNAQVALFLDTGRFDHELRLNDVLFGGRK</sequence>
<comment type="caution">
    <text evidence="1">The sequence shown here is derived from an EMBL/GenBank/DDBJ whole genome shotgun (WGS) entry which is preliminary data.</text>
</comment>
<dbReference type="AlphaFoldDB" id="A0AAJ1U7W1"/>
<gene>
    <name evidence="1" type="ORF">NOI20_13040</name>
</gene>
<reference evidence="1" key="1">
    <citation type="submission" date="2022-07" db="EMBL/GenBank/DDBJ databases">
        <authorList>
            <person name="Otstavnykh N."/>
            <person name="Isaeva M."/>
            <person name="Bystritskaya E."/>
        </authorList>
    </citation>
    <scope>NUCLEOTIDE SEQUENCE</scope>
    <source>
        <strain evidence="1">10Alg 79</strain>
    </source>
</reference>
<dbReference type="Gene3D" id="3.40.50.1820">
    <property type="entry name" value="alpha/beta hydrolase"/>
    <property type="match status" value="1"/>
</dbReference>
<name>A0AAJ1U7W1_9RHOB</name>
<keyword evidence="1" id="KW-0378">Hydrolase</keyword>
<proteinExistence type="predicted"/>
<evidence type="ECO:0000313" key="2">
    <source>
        <dbReference type="Proteomes" id="UP001227162"/>
    </source>
</evidence>
<dbReference type="SUPFAM" id="SSF53474">
    <property type="entry name" value="alpha/beta-Hydrolases"/>
    <property type="match status" value="1"/>
</dbReference>
<keyword evidence="2" id="KW-1185">Reference proteome</keyword>
<organism evidence="1 2">
    <name type="scientific">Rhodalgimonas zhirmunskyi</name>
    <dbReference type="NCBI Taxonomy" id="2964767"/>
    <lineage>
        <taxon>Bacteria</taxon>
        <taxon>Pseudomonadati</taxon>
        <taxon>Pseudomonadota</taxon>
        <taxon>Alphaproteobacteria</taxon>
        <taxon>Rhodobacterales</taxon>
        <taxon>Roseobacteraceae</taxon>
        <taxon>Rhodalgimonas</taxon>
    </lineage>
</organism>
<dbReference type="InterPro" id="IPR029058">
    <property type="entry name" value="AB_hydrolase_fold"/>
</dbReference>
<dbReference type="PANTHER" id="PTHR37946">
    <property type="entry name" value="SLL1969 PROTEIN"/>
    <property type="match status" value="1"/>
</dbReference>
<reference evidence="1" key="2">
    <citation type="submission" date="2023-04" db="EMBL/GenBank/DDBJ databases">
        <title>'Rhodoalgimonas zhirmunskyi' gen. nov., isolated from a red alga.</title>
        <authorList>
            <person name="Nedashkovskaya O.I."/>
            <person name="Otstavnykh N.Y."/>
            <person name="Bystritskaya E.P."/>
            <person name="Balabanova L.A."/>
            <person name="Isaeva M.P."/>
        </authorList>
    </citation>
    <scope>NUCLEOTIDE SEQUENCE</scope>
    <source>
        <strain evidence="1">10Alg 79</strain>
    </source>
</reference>
<evidence type="ECO:0000313" key="1">
    <source>
        <dbReference type="EMBL" id="MDQ2095041.1"/>
    </source>
</evidence>
<dbReference type="EMBL" id="JANFFA010000003">
    <property type="protein sequence ID" value="MDQ2095041.1"/>
    <property type="molecule type" value="Genomic_DNA"/>
</dbReference>